<dbReference type="RefSeq" id="WP_144348030.1">
    <property type="nucleotide sequence ID" value="NZ_VMKP01000003.1"/>
</dbReference>
<dbReference type="HAMAP" id="MF_00048">
    <property type="entry name" value="UPF0102"/>
    <property type="match status" value="1"/>
</dbReference>
<proteinExistence type="inferred from homology"/>
<dbReference type="Gene3D" id="3.40.1350.10">
    <property type="match status" value="1"/>
</dbReference>
<accession>A0A557RH48</accession>
<evidence type="ECO:0000313" key="4">
    <source>
        <dbReference type="Proteomes" id="UP000316688"/>
    </source>
</evidence>
<gene>
    <name evidence="3" type="ORF">FPL11_07255</name>
</gene>
<dbReference type="EMBL" id="VMKP01000003">
    <property type="protein sequence ID" value="TVO64448.1"/>
    <property type="molecule type" value="Genomic_DNA"/>
</dbReference>
<dbReference type="SUPFAM" id="SSF52980">
    <property type="entry name" value="Restriction endonuclease-like"/>
    <property type="match status" value="1"/>
</dbReference>
<name>A0A557RH48_9GAMM</name>
<dbReference type="PANTHER" id="PTHR34039">
    <property type="entry name" value="UPF0102 PROTEIN YRAN"/>
    <property type="match status" value="1"/>
</dbReference>
<dbReference type="GO" id="GO:0003676">
    <property type="term" value="F:nucleic acid binding"/>
    <property type="evidence" value="ECO:0007669"/>
    <property type="project" value="InterPro"/>
</dbReference>
<protein>
    <recommendedName>
        <fullName evidence="2">UPF0102 protein FPL11_07255</fullName>
    </recommendedName>
</protein>
<evidence type="ECO:0000313" key="3">
    <source>
        <dbReference type="EMBL" id="TVO64448.1"/>
    </source>
</evidence>
<dbReference type="NCBIfam" id="TIGR00252">
    <property type="entry name" value="YraN family protein"/>
    <property type="match status" value="1"/>
</dbReference>
<comment type="similarity">
    <text evidence="1 2">Belongs to the UPF0102 family.</text>
</comment>
<organism evidence="3 4">
    <name type="scientific">Spiribacter aquaticus</name>
    <dbReference type="NCBI Taxonomy" id="1935996"/>
    <lineage>
        <taxon>Bacteria</taxon>
        <taxon>Pseudomonadati</taxon>
        <taxon>Pseudomonadota</taxon>
        <taxon>Gammaproteobacteria</taxon>
        <taxon>Chromatiales</taxon>
        <taxon>Ectothiorhodospiraceae</taxon>
        <taxon>Spiribacter</taxon>
    </lineage>
</organism>
<dbReference type="NCBIfam" id="NF009150">
    <property type="entry name" value="PRK12497.1-3"/>
    <property type="match status" value="1"/>
</dbReference>
<dbReference type="InterPro" id="IPR011856">
    <property type="entry name" value="tRNA_endonuc-like_dom_sf"/>
</dbReference>
<dbReference type="InterPro" id="IPR003509">
    <property type="entry name" value="UPF0102_YraN-like"/>
</dbReference>
<evidence type="ECO:0000256" key="1">
    <source>
        <dbReference type="ARBA" id="ARBA00006738"/>
    </source>
</evidence>
<reference evidence="3 4" key="1">
    <citation type="submission" date="2019-07" db="EMBL/GenBank/DDBJ databases">
        <title>Reclasification of Spiribacter aquaticus.</title>
        <authorList>
            <person name="Leon M.J."/>
            <person name="Sanchez-Porro C."/>
            <person name="Ventosa A."/>
        </authorList>
    </citation>
    <scope>NUCLEOTIDE SEQUENCE [LARGE SCALE GENOMIC DNA]</scope>
    <source>
        <strain evidence="3 4">SP30</strain>
    </source>
</reference>
<evidence type="ECO:0000256" key="2">
    <source>
        <dbReference type="HAMAP-Rule" id="MF_00048"/>
    </source>
</evidence>
<comment type="caution">
    <text evidence="3">The sequence shown here is derived from an EMBL/GenBank/DDBJ whole genome shotgun (WGS) entry which is preliminary data.</text>
</comment>
<keyword evidence="4" id="KW-1185">Reference proteome</keyword>
<dbReference type="Proteomes" id="UP000316688">
    <property type="component" value="Unassembled WGS sequence"/>
</dbReference>
<dbReference type="AlphaFoldDB" id="A0A557RH48"/>
<dbReference type="PANTHER" id="PTHR34039:SF1">
    <property type="entry name" value="UPF0102 PROTEIN YRAN"/>
    <property type="match status" value="1"/>
</dbReference>
<sequence length="119" mass="13442">MTIAAHQTGAAAEALALEYLEAEGLKLRARNFRIRRGEIDLIMEDRGEIVFVEVRARHQSGFGDGIDSITAAKRRRLIATAKAWLQRQRSEPPTRFDVIAVTPDTGRVEWIRDAFHADE</sequence>
<dbReference type="InterPro" id="IPR011335">
    <property type="entry name" value="Restrct_endonuc-II-like"/>
</dbReference>
<dbReference type="Pfam" id="PF02021">
    <property type="entry name" value="UPF0102"/>
    <property type="match status" value="1"/>
</dbReference>